<protein>
    <submittedName>
        <fullName evidence="1">Uncharacterized protein</fullName>
    </submittedName>
</protein>
<evidence type="ECO:0000313" key="1">
    <source>
        <dbReference type="EMBL" id="ORI08389.1"/>
    </source>
</evidence>
<accession>A0A1X0U2W2</accession>
<organism evidence="1 2">
    <name type="scientific">Campylobacter concisus</name>
    <dbReference type="NCBI Taxonomy" id="199"/>
    <lineage>
        <taxon>Bacteria</taxon>
        <taxon>Pseudomonadati</taxon>
        <taxon>Campylobacterota</taxon>
        <taxon>Epsilonproteobacteria</taxon>
        <taxon>Campylobacterales</taxon>
        <taxon>Campylobacteraceae</taxon>
        <taxon>Campylobacter</taxon>
    </lineage>
</organism>
<dbReference type="Proteomes" id="UP000192671">
    <property type="component" value="Unassembled WGS sequence"/>
</dbReference>
<name>A0A1X0U2W2_9BACT</name>
<proteinExistence type="predicted"/>
<dbReference type="AlphaFoldDB" id="A0A1X0U2W2"/>
<evidence type="ECO:0000313" key="2">
    <source>
        <dbReference type="Proteomes" id="UP000192671"/>
    </source>
</evidence>
<dbReference type="EMBL" id="LVWL01000018">
    <property type="protein sequence ID" value="ORI08389.1"/>
    <property type="molecule type" value="Genomic_DNA"/>
</dbReference>
<comment type="caution">
    <text evidence="1">The sequence shown here is derived from an EMBL/GenBank/DDBJ whole genome shotgun (WGS) entry which is preliminary data.</text>
</comment>
<gene>
    <name evidence="1" type="ORF">A3835_02225</name>
</gene>
<sequence>MKVHSLKPIGYMLNKYTALFLVNLFKKSFNGVYNDQISSTDLKKSYIRLPVTNDMIDFDFMEKYIKSIEAKMQKLILYHSVLALRERERERERERVNRAAILILFLARILAFQTLSKRLLCK</sequence>
<reference evidence="1 2" key="1">
    <citation type="journal article" date="2017" name="Gene Rep">
        <title>The ribosomal RNA operon (rrn) of Campylobacter concisus supports molecular typing to genomospecies level.</title>
        <authorList>
            <person name="Huq M."/>
            <person name="Van T.T.H."/>
            <person name="Gurtler V."/>
            <person name="Elshagmani E."/>
            <person name="Allemailem K.S."/>
            <person name="Smooker P.M."/>
            <person name="Istivan T.S."/>
        </authorList>
    </citation>
    <scope>NUCLEOTIDE SEQUENCE [LARGE SCALE GENOMIC DNA]</scope>
    <source>
        <strain evidence="1 2">RCH 26</strain>
    </source>
</reference>